<evidence type="ECO:0000256" key="2">
    <source>
        <dbReference type="ARBA" id="ARBA00023204"/>
    </source>
</evidence>
<dbReference type="PANTHER" id="PTHR43003:SF6">
    <property type="entry name" value="DNA GLYCOSYLASE"/>
    <property type="match status" value="1"/>
</dbReference>
<dbReference type="InterPro" id="IPR051912">
    <property type="entry name" value="Alkylbase_DNA_Glycosylase/TA"/>
</dbReference>
<keyword evidence="1" id="KW-0227">DNA damage</keyword>
<protein>
    <submittedName>
        <fullName evidence="3">3-methyladenine DNA glycosylase</fullName>
    </submittedName>
</protein>
<sequence length="289" mass="31930">MLTRTWTPPFTLDLIATVAVHRRGSGDPALRIGADGTVWRATHTPDGPGTLRLRADSGSIEARAWGPGAAWLLDQFPDYLGAADQPEALTTDHPAVTRLQQQATGLRIGRSERVWEALVPAVLEQKVVGTEAWRAWRYLLRQYGEPAPGPADALRVPPPRRDWATIPDWEWHRSGAEAVRMRTIVRASKMDVERGADHLQTLRGIGPWTAAEVRRRALGDPDAVPVGDYHLSAVVGHTLIGEAVDDAGMLELLAPFAGQRGRVVRLCERHGTRPPRRGPRMSVRDYRAF</sequence>
<comment type="caution">
    <text evidence="3">The sequence shown here is derived from an EMBL/GenBank/DDBJ whole genome shotgun (WGS) entry which is preliminary data.</text>
</comment>
<dbReference type="EMBL" id="BAAAVS010000001">
    <property type="protein sequence ID" value="GAA3022883.1"/>
    <property type="molecule type" value="Genomic_DNA"/>
</dbReference>
<dbReference type="InterPro" id="IPR011257">
    <property type="entry name" value="DNA_glycosylase"/>
</dbReference>
<organism evidence="3 4">
    <name type="scientific">Gordonia defluvii</name>
    <dbReference type="NCBI Taxonomy" id="283718"/>
    <lineage>
        <taxon>Bacteria</taxon>
        <taxon>Bacillati</taxon>
        <taxon>Actinomycetota</taxon>
        <taxon>Actinomycetes</taxon>
        <taxon>Mycobacteriales</taxon>
        <taxon>Gordoniaceae</taxon>
        <taxon>Gordonia</taxon>
    </lineage>
</organism>
<dbReference type="Gene3D" id="1.10.340.30">
    <property type="entry name" value="Hypothetical protein, domain 2"/>
    <property type="match status" value="1"/>
</dbReference>
<evidence type="ECO:0000313" key="4">
    <source>
        <dbReference type="Proteomes" id="UP001501035"/>
    </source>
</evidence>
<accession>A0ABP6KSF0</accession>
<dbReference type="Proteomes" id="UP001501035">
    <property type="component" value="Unassembled WGS sequence"/>
</dbReference>
<reference evidence="4" key="1">
    <citation type="journal article" date="2019" name="Int. J. Syst. Evol. Microbiol.">
        <title>The Global Catalogue of Microorganisms (GCM) 10K type strain sequencing project: providing services to taxonomists for standard genome sequencing and annotation.</title>
        <authorList>
            <consortium name="The Broad Institute Genomics Platform"/>
            <consortium name="The Broad Institute Genome Sequencing Center for Infectious Disease"/>
            <person name="Wu L."/>
            <person name="Ma J."/>
        </authorList>
    </citation>
    <scope>NUCLEOTIDE SEQUENCE [LARGE SCALE GENOMIC DNA]</scope>
    <source>
        <strain evidence="4">JCM 14234</strain>
    </source>
</reference>
<keyword evidence="4" id="KW-1185">Reference proteome</keyword>
<keyword evidence="2" id="KW-0234">DNA repair</keyword>
<proteinExistence type="predicted"/>
<dbReference type="PANTHER" id="PTHR43003">
    <property type="entry name" value="DNA-3-METHYLADENINE GLYCOSYLASE"/>
    <property type="match status" value="1"/>
</dbReference>
<gene>
    <name evidence="3" type="ORF">GCM10010528_01220</name>
</gene>
<name>A0ABP6KSF0_9ACTN</name>
<dbReference type="SUPFAM" id="SSF48150">
    <property type="entry name" value="DNA-glycosylase"/>
    <property type="match status" value="1"/>
</dbReference>
<evidence type="ECO:0000256" key="1">
    <source>
        <dbReference type="ARBA" id="ARBA00022763"/>
    </source>
</evidence>
<dbReference type="RefSeq" id="WP_290703621.1">
    <property type="nucleotide sequence ID" value="NZ_BAAAVS010000001.1"/>
</dbReference>
<evidence type="ECO:0000313" key="3">
    <source>
        <dbReference type="EMBL" id="GAA3022883.1"/>
    </source>
</evidence>